<evidence type="ECO:0000313" key="4">
    <source>
        <dbReference type="Proteomes" id="UP000182444"/>
    </source>
</evidence>
<sequence>MSADHVDNTIKKDASKAGDDFKKGSESLGDDVKKGWDELKEGASDAQKNLGKENEKIHDTFSGDFDKKAHQEGEKLKDANEKWTHGVHDKAEDFNKDVKNEFNKVEKNTEHENEKIRDTFDSKGQPHGTWDNFKEGASHAQSDLDSANKRFTSAVDESSEHFGKAVNSAWDSLKSGVNGLIGGEKK</sequence>
<evidence type="ECO:0000313" key="2">
    <source>
        <dbReference type="EMBL" id="AOW04719.1"/>
    </source>
</evidence>
<dbReference type="EMBL" id="KZ858975">
    <property type="protein sequence ID" value="RDW26693.1"/>
    <property type="molecule type" value="Genomic_DNA"/>
</dbReference>
<feature type="compositionally biased region" description="Basic and acidic residues" evidence="1">
    <location>
        <begin position="1"/>
        <end position="43"/>
    </location>
</feature>
<reference evidence="3 5" key="2">
    <citation type="submission" date="2018-07" db="EMBL/GenBank/DDBJ databases">
        <title>Draft Genome Assemblies for Five Robust Yarrowia lipolytica Strains Exhibiting High Lipid Production and Pentose Sugar Utilization and Sugar Alcohol Secretion from Undetoxified Lignocellulosic Biomass Hydrolysates.</title>
        <authorList>
            <consortium name="DOE Joint Genome Institute"/>
            <person name="Walker C."/>
            <person name="Ryu S."/>
            <person name="Na H."/>
            <person name="Zane M."/>
            <person name="LaButti K."/>
            <person name="Lipzen A."/>
            <person name="Haridas S."/>
            <person name="Barry K."/>
            <person name="Grigoriev I.V."/>
            <person name="Quarterman J."/>
            <person name="Slininger P."/>
            <person name="Dien B."/>
            <person name="Trinh C.T."/>
        </authorList>
    </citation>
    <scope>NUCLEOTIDE SEQUENCE [LARGE SCALE GENOMIC DNA]</scope>
    <source>
        <strain evidence="3 5">YB392</strain>
    </source>
</reference>
<dbReference type="VEuPathDB" id="FungiDB:YALI1_D35870g"/>
<dbReference type="Gene3D" id="1.20.120.20">
    <property type="entry name" value="Apolipoprotein"/>
    <property type="match status" value="1"/>
</dbReference>
<proteinExistence type="predicted"/>
<dbReference type="RefSeq" id="XP_503353.1">
    <property type="nucleotide sequence ID" value="XM_503353.1"/>
</dbReference>
<evidence type="ECO:0000313" key="5">
    <source>
        <dbReference type="Proteomes" id="UP000256601"/>
    </source>
</evidence>
<dbReference type="OrthoDB" id="4085619at2759"/>
<dbReference type="KEGG" id="yli:2910299"/>
<organism evidence="2 4">
    <name type="scientific">Yarrowia lipolytica</name>
    <name type="common">Candida lipolytica</name>
    <dbReference type="NCBI Taxonomy" id="4952"/>
    <lineage>
        <taxon>Eukaryota</taxon>
        <taxon>Fungi</taxon>
        <taxon>Dikarya</taxon>
        <taxon>Ascomycota</taxon>
        <taxon>Saccharomycotina</taxon>
        <taxon>Dipodascomycetes</taxon>
        <taxon>Dipodascales</taxon>
        <taxon>Dipodascales incertae sedis</taxon>
        <taxon>Yarrowia</taxon>
    </lineage>
</organism>
<evidence type="ECO:0000256" key="1">
    <source>
        <dbReference type="SAM" id="MobiDB-lite"/>
    </source>
</evidence>
<dbReference type="VEuPathDB" id="FungiDB:YALI0_D27236g"/>
<name>A0A1D8NGF6_YARLL</name>
<dbReference type="AlphaFoldDB" id="A0A1D8NGF6"/>
<protein>
    <submittedName>
        <fullName evidence="2">Uncharacterized protein</fullName>
    </submittedName>
</protein>
<reference evidence="2 4" key="1">
    <citation type="journal article" date="2016" name="PLoS ONE">
        <title>Sequence Assembly of Yarrowia lipolytica Strain W29/CLIB89 Shows Transposable Element Diversity.</title>
        <authorList>
            <person name="Magnan C."/>
            <person name="Yu J."/>
            <person name="Chang I."/>
            <person name="Jahn E."/>
            <person name="Kanomata Y."/>
            <person name="Wu J."/>
            <person name="Zeller M."/>
            <person name="Oakes M."/>
            <person name="Baldi P."/>
            <person name="Sandmeyer S."/>
        </authorList>
    </citation>
    <scope>NUCLEOTIDE SEQUENCE [LARGE SCALE GENOMIC DNA]</scope>
    <source>
        <strain evidence="2">CLIB89</strain>
        <strain evidence="4">CLIB89(W29)</strain>
    </source>
</reference>
<feature type="region of interest" description="Disordered" evidence="1">
    <location>
        <begin position="1"/>
        <end position="145"/>
    </location>
</feature>
<gene>
    <name evidence="3" type="ORF">B0I71DRAFT_130489</name>
    <name evidence="2" type="ORF">YALI1_D35870g</name>
</gene>
<dbReference type="SMR" id="A0A1D8NGF6"/>
<evidence type="ECO:0000313" key="3">
    <source>
        <dbReference type="EMBL" id="RDW26693.1"/>
    </source>
</evidence>
<accession>A0A1D8NGF6</accession>
<dbReference type="SUPFAM" id="SSF58113">
    <property type="entry name" value="Apolipoprotein A-I"/>
    <property type="match status" value="1"/>
</dbReference>
<dbReference type="EMBL" id="CP017556">
    <property type="protein sequence ID" value="AOW04719.1"/>
    <property type="molecule type" value="Genomic_DNA"/>
</dbReference>
<dbReference type="GeneID" id="2910299"/>
<feature type="compositionally biased region" description="Basic and acidic residues" evidence="1">
    <location>
        <begin position="50"/>
        <end position="121"/>
    </location>
</feature>
<dbReference type="Proteomes" id="UP000256601">
    <property type="component" value="Unassembled WGS sequence"/>
</dbReference>
<dbReference type="Proteomes" id="UP000182444">
    <property type="component" value="Chromosome 1D"/>
</dbReference>